<gene>
    <name evidence="1" type="ORF">EI538_19060</name>
</gene>
<organism evidence="1 2">
    <name type="scientific">Salmonella enterica</name>
    <name type="common">Salmonella choleraesuis</name>
    <dbReference type="NCBI Taxonomy" id="28901"/>
    <lineage>
        <taxon>Bacteria</taxon>
        <taxon>Pseudomonadati</taxon>
        <taxon>Pseudomonadota</taxon>
        <taxon>Gammaproteobacteria</taxon>
        <taxon>Enterobacterales</taxon>
        <taxon>Enterobacteriaceae</taxon>
        <taxon>Salmonella</taxon>
    </lineage>
</organism>
<protein>
    <recommendedName>
        <fullName evidence="3">Deacetylase sirtuin-type domain-containing protein</fullName>
    </recommendedName>
</protein>
<evidence type="ECO:0000313" key="1">
    <source>
        <dbReference type="EMBL" id="RXQ29721.1"/>
    </source>
</evidence>
<sequence>MTLLKNDPLTQLAFSIHENKGVFAILLGSGLSRSAEIPTGWEITIDLVRRVALAQGEKEQSDWAKWYRETTGTEPNYSSLLEDIAISPDERRSILHSYIEPNEEDRAEGKKTPTQAHRAIAKLVSTGHIRVIITTNFDRLMENALRDEGIEPTVVSTLDSLQGAEPLIHSQCYILKIHGDYKDARILNTDSELEHYPVEFNTILDRIIDEHGMIICGWSGEWDHALRAAFTRSPSRRYPMFWAARGGLGARANDLANHRQAKIISINGADDFFHTLQQRVSILEQSQRQNPLSIELLTNSTKKYLSKPEHRIQLDELIAGEVERLLENISNEKFTTQGQWSPEEFQQRVALYESATEALGRIVGVLGRWGNENDVLLVTEIIRTVMHNAQNHNGGLSVWIDLRAYPAVLIMTAYATGLTLAKRWADLHSLFLTSLPNRYDNDSSIVSSLFLWKWDGGRDTWKHLEGLERRKTALSDHLLDIMSEWKTSFSGVSANFELIFDKFETLASLAYFDDETKGMDNLQELITSGAIRENFINIPVGRVGWNSSSFRTITEELKNPKKNTAFLEQGFANNDQQILELFLKELAAESGRMSWR</sequence>
<reference evidence="1 2" key="1">
    <citation type="submission" date="2018-12" db="EMBL/GenBank/DDBJ databases">
        <title>Identification of serotype of rogose Salmonella by whole genome sequencing.</title>
        <authorList>
            <person name="Sacchi C.T."/>
            <person name="Goncalves C.R."/>
            <person name="Tiba-Casas M.R."/>
        </authorList>
    </citation>
    <scope>NUCLEOTIDE SEQUENCE [LARGE SCALE GENOMIC DNA]</scope>
    <source>
        <strain evidence="1 2">169_17</strain>
    </source>
</reference>
<evidence type="ECO:0000313" key="2">
    <source>
        <dbReference type="Proteomes" id="UP000290660"/>
    </source>
</evidence>
<dbReference type="AlphaFoldDB" id="A0A3V8I3H2"/>
<evidence type="ECO:0008006" key="3">
    <source>
        <dbReference type="Google" id="ProtNLM"/>
    </source>
</evidence>
<dbReference type="SUPFAM" id="SSF52467">
    <property type="entry name" value="DHS-like NAD/FAD-binding domain"/>
    <property type="match status" value="1"/>
</dbReference>
<dbReference type="RefSeq" id="WP_127174840.1">
    <property type="nucleotide sequence ID" value="NZ_JASMSH010000009.1"/>
</dbReference>
<comment type="caution">
    <text evidence="1">The sequence shown here is derived from an EMBL/GenBank/DDBJ whole genome shotgun (WGS) entry which is preliminary data.</text>
</comment>
<dbReference type="EMBL" id="RSEO01000026">
    <property type="protein sequence ID" value="RXQ29721.1"/>
    <property type="molecule type" value="Genomic_DNA"/>
</dbReference>
<dbReference type="Gene3D" id="3.40.50.1220">
    <property type="entry name" value="TPP-binding domain"/>
    <property type="match status" value="1"/>
</dbReference>
<dbReference type="InterPro" id="IPR029035">
    <property type="entry name" value="DHS-like_NAD/FAD-binding_dom"/>
</dbReference>
<proteinExistence type="predicted"/>
<dbReference type="Pfam" id="PF13289">
    <property type="entry name" value="SIR2_2"/>
    <property type="match status" value="1"/>
</dbReference>
<accession>A0A3V8I3H2</accession>
<dbReference type="Proteomes" id="UP000290660">
    <property type="component" value="Unassembled WGS sequence"/>
</dbReference>
<name>A0A3V8I3H2_SALER</name>